<accession>A0A0K2UYJ6</accession>
<feature type="non-terminal residue" evidence="1">
    <location>
        <position position="57"/>
    </location>
</feature>
<name>A0A0K2UYJ6_LEPSM</name>
<sequence>MICFKVTVICIFRYVTDKSSEIVLTRFNVKGGAGIKGTTTLIIRFIVIESIKTTEAS</sequence>
<evidence type="ECO:0000313" key="1">
    <source>
        <dbReference type="EMBL" id="CDW43160.1"/>
    </source>
</evidence>
<reference evidence="1" key="1">
    <citation type="submission" date="2014-05" db="EMBL/GenBank/DDBJ databases">
        <authorList>
            <person name="Chronopoulou M."/>
        </authorList>
    </citation>
    <scope>NUCLEOTIDE SEQUENCE</scope>
    <source>
        <tissue evidence="1">Whole organism</tissue>
    </source>
</reference>
<dbReference type="AlphaFoldDB" id="A0A0K2UYJ6"/>
<protein>
    <submittedName>
        <fullName evidence="1">Uncharacterized protein</fullName>
    </submittedName>
</protein>
<dbReference type="EMBL" id="HACA01025799">
    <property type="protein sequence ID" value="CDW43160.1"/>
    <property type="molecule type" value="Transcribed_RNA"/>
</dbReference>
<proteinExistence type="predicted"/>
<organism evidence="1">
    <name type="scientific">Lepeophtheirus salmonis</name>
    <name type="common">Salmon louse</name>
    <name type="synonym">Caligus salmonis</name>
    <dbReference type="NCBI Taxonomy" id="72036"/>
    <lineage>
        <taxon>Eukaryota</taxon>
        <taxon>Metazoa</taxon>
        <taxon>Ecdysozoa</taxon>
        <taxon>Arthropoda</taxon>
        <taxon>Crustacea</taxon>
        <taxon>Multicrustacea</taxon>
        <taxon>Hexanauplia</taxon>
        <taxon>Copepoda</taxon>
        <taxon>Siphonostomatoida</taxon>
        <taxon>Caligidae</taxon>
        <taxon>Lepeophtheirus</taxon>
    </lineage>
</organism>